<evidence type="ECO:0000313" key="2">
    <source>
        <dbReference type="EMBL" id="EKM57642.1"/>
    </source>
</evidence>
<organism evidence="2 3">
    <name type="scientific">Phanerochaete carnosa (strain HHB-10118-sp)</name>
    <name type="common">White-rot fungus</name>
    <name type="synonym">Peniophora carnosa</name>
    <dbReference type="NCBI Taxonomy" id="650164"/>
    <lineage>
        <taxon>Eukaryota</taxon>
        <taxon>Fungi</taxon>
        <taxon>Dikarya</taxon>
        <taxon>Basidiomycota</taxon>
        <taxon>Agaricomycotina</taxon>
        <taxon>Agaricomycetes</taxon>
        <taxon>Polyporales</taxon>
        <taxon>Phanerochaetaceae</taxon>
        <taxon>Phanerochaete</taxon>
    </lineage>
</organism>
<dbReference type="Proteomes" id="UP000008370">
    <property type="component" value="Unassembled WGS sequence"/>
</dbReference>
<accession>K5X480</accession>
<gene>
    <name evidence="2" type="ORF">PHACADRAFT_251379</name>
</gene>
<feature type="region of interest" description="Disordered" evidence="1">
    <location>
        <begin position="1"/>
        <end position="27"/>
    </location>
</feature>
<name>K5X480_PHACS</name>
<evidence type="ECO:0000313" key="3">
    <source>
        <dbReference type="Proteomes" id="UP000008370"/>
    </source>
</evidence>
<dbReference type="AlphaFoldDB" id="K5X480"/>
<dbReference type="EMBL" id="JH930470">
    <property type="protein sequence ID" value="EKM57642.1"/>
    <property type="molecule type" value="Genomic_DNA"/>
</dbReference>
<dbReference type="RefSeq" id="XP_007392989.1">
    <property type="nucleotide sequence ID" value="XM_007392927.1"/>
</dbReference>
<dbReference type="GeneID" id="18915207"/>
<evidence type="ECO:0000256" key="1">
    <source>
        <dbReference type="SAM" id="MobiDB-lite"/>
    </source>
</evidence>
<feature type="region of interest" description="Disordered" evidence="1">
    <location>
        <begin position="53"/>
        <end position="72"/>
    </location>
</feature>
<proteinExistence type="predicted"/>
<dbReference type="HOGENOM" id="CLU_1555798_0_0_1"/>
<protein>
    <submittedName>
        <fullName evidence="2">Uncharacterized protein</fullName>
    </submittedName>
</protein>
<reference evidence="2 3" key="1">
    <citation type="journal article" date="2012" name="BMC Genomics">
        <title>Comparative genomics of the white-rot fungi, Phanerochaete carnosa and P. chrysosporium, to elucidate the genetic basis of the distinct wood types they colonize.</title>
        <authorList>
            <person name="Suzuki H."/>
            <person name="MacDonald J."/>
            <person name="Syed K."/>
            <person name="Salamov A."/>
            <person name="Hori C."/>
            <person name="Aerts A."/>
            <person name="Henrissat B."/>
            <person name="Wiebenga A."/>
            <person name="vanKuyk P.A."/>
            <person name="Barry K."/>
            <person name="Lindquist E."/>
            <person name="LaButti K."/>
            <person name="Lapidus A."/>
            <person name="Lucas S."/>
            <person name="Coutinho P."/>
            <person name="Gong Y."/>
            <person name="Samejima M."/>
            <person name="Mahadevan R."/>
            <person name="Abou-Zaid M."/>
            <person name="de Vries R.P."/>
            <person name="Igarashi K."/>
            <person name="Yadav J.S."/>
            <person name="Grigoriev I.V."/>
            <person name="Master E.R."/>
        </authorList>
    </citation>
    <scope>NUCLEOTIDE SEQUENCE [LARGE SCALE GENOMIC DNA]</scope>
    <source>
        <strain evidence="2 3">HHB-10118-sp</strain>
    </source>
</reference>
<dbReference type="InParanoid" id="K5X480"/>
<dbReference type="KEGG" id="pco:PHACADRAFT_251379"/>
<keyword evidence="3" id="KW-1185">Reference proteome</keyword>
<sequence>MGSLQESCRPYQLPASSHLPIDTPRGSEPYQAATNVQQWFHFMPHKSRESVAVQSHAIRSAGRGRGTEPRQRRTSVHFQELDNFATSLTCRSISPNVVPKDICELRLTVIQIRAPSPWIAWRATVRKYFVDRHKLVGRLLSDSKERAPLHSRVMYLQMKERIGRLPGALRPR</sequence>